<dbReference type="GO" id="GO:0031177">
    <property type="term" value="F:phosphopantetheine binding"/>
    <property type="evidence" value="ECO:0007669"/>
    <property type="project" value="InterPro"/>
</dbReference>
<dbReference type="PROSITE" id="PS52019">
    <property type="entry name" value="PKS_MFAS_DH"/>
    <property type="match status" value="1"/>
</dbReference>
<name>A0A433JMP6_9GAMM</name>
<dbReference type="InterPro" id="IPR023213">
    <property type="entry name" value="CAT-like_dom_sf"/>
</dbReference>
<evidence type="ECO:0000256" key="7">
    <source>
        <dbReference type="ARBA" id="ARBA00054155"/>
    </source>
</evidence>
<dbReference type="UniPathway" id="UPA00094"/>
<dbReference type="InterPro" id="IPR049900">
    <property type="entry name" value="PKS_mFAS_DH"/>
</dbReference>
<dbReference type="PANTHER" id="PTHR43775">
    <property type="entry name" value="FATTY ACID SYNTHASE"/>
    <property type="match status" value="1"/>
</dbReference>
<feature type="domain" description="Carrier" evidence="9">
    <location>
        <begin position="3159"/>
        <end position="3236"/>
    </location>
</feature>
<dbReference type="SMART" id="SM00826">
    <property type="entry name" value="PKS_DH"/>
    <property type="match status" value="1"/>
</dbReference>
<dbReference type="GO" id="GO:0006633">
    <property type="term" value="P:fatty acid biosynthetic process"/>
    <property type="evidence" value="ECO:0007669"/>
    <property type="project" value="UniProtKB-UniPathway"/>
</dbReference>
<dbReference type="Pfam" id="PF00668">
    <property type="entry name" value="Condensation"/>
    <property type="match status" value="1"/>
</dbReference>
<dbReference type="InterPro" id="IPR018201">
    <property type="entry name" value="Ketoacyl_synth_AS"/>
</dbReference>
<dbReference type="InterPro" id="IPR014030">
    <property type="entry name" value="Ketoacyl_synth_N"/>
</dbReference>
<dbReference type="Pfam" id="PF00550">
    <property type="entry name" value="PP-binding"/>
    <property type="match status" value="2"/>
</dbReference>
<reference evidence="12 13" key="1">
    <citation type="submission" date="2018-12" db="EMBL/GenBank/DDBJ databases">
        <title>Legionella sp,whole genome shotgun sequence.</title>
        <authorList>
            <person name="Wu H."/>
        </authorList>
    </citation>
    <scope>NUCLEOTIDE SEQUENCE [LARGE SCALE GENOMIC DNA]</scope>
    <source>
        <strain evidence="13">km714</strain>
    </source>
</reference>
<feature type="domain" description="Carrier" evidence="9">
    <location>
        <begin position="1755"/>
        <end position="1832"/>
    </location>
</feature>
<dbReference type="InterPro" id="IPR049552">
    <property type="entry name" value="PKS_DH_N"/>
</dbReference>
<dbReference type="PROSITE" id="PS00606">
    <property type="entry name" value="KS3_1"/>
    <property type="match status" value="3"/>
</dbReference>
<dbReference type="SUPFAM" id="SSF47336">
    <property type="entry name" value="ACP-like"/>
    <property type="match status" value="3"/>
</dbReference>
<dbReference type="EMBL" id="RZGR01000001">
    <property type="protein sequence ID" value="RUQ91597.1"/>
    <property type="molecule type" value="Genomic_DNA"/>
</dbReference>
<dbReference type="Gene3D" id="3.40.47.10">
    <property type="match status" value="3"/>
</dbReference>
<evidence type="ECO:0000256" key="1">
    <source>
        <dbReference type="ARBA" id="ARBA00001957"/>
    </source>
</evidence>
<keyword evidence="4" id="KW-0596">Phosphopantetheine</keyword>
<dbReference type="SMART" id="SM00823">
    <property type="entry name" value="PKS_PP"/>
    <property type="match status" value="2"/>
</dbReference>
<dbReference type="Proteomes" id="UP000288012">
    <property type="component" value="Unassembled WGS sequence"/>
</dbReference>
<feature type="domain" description="Ketosynthase family 3 (KS3)" evidence="10">
    <location>
        <begin position="1850"/>
        <end position="2273"/>
    </location>
</feature>
<dbReference type="Gene3D" id="1.10.1240.100">
    <property type="match status" value="1"/>
</dbReference>
<evidence type="ECO:0000256" key="3">
    <source>
        <dbReference type="ARBA" id="ARBA00006484"/>
    </source>
</evidence>
<dbReference type="Pfam" id="PF00109">
    <property type="entry name" value="ketoacyl-synt"/>
    <property type="match status" value="3"/>
</dbReference>
<dbReference type="InterPro" id="IPR020841">
    <property type="entry name" value="PKS_Beta-ketoAc_synthase_dom"/>
</dbReference>
<dbReference type="InterPro" id="IPR057326">
    <property type="entry name" value="KR_dom"/>
</dbReference>
<dbReference type="InterPro" id="IPR020806">
    <property type="entry name" value="PKS_PP-bd"/>
</dbReference>
<proteinExistence type="inferred from homology"/>
<evidence type="ECO:0000256" key="4">
    <source>
        <dbReference type="ARBA" id="ARBA00022450"/>
    </source>
</evidence>
<dbReference type="SMART" id="SM00822">
    <property type="entry name" value="PKS_KR"/>
    <property type="match status" value="2"/>
</dbReference>
<sequence>MVNHQENAAQAIGNEPLAIIGMNCQFPGIGADVETVEALHAMLMQKKTPIKEVPKERWDIEAYHAKDRKKADKMVSRKGGFLENVALFDAAFFKISAAKAKQIDPQQRLFLEVALRALNDANIPCKSLSDSATGVFCGMSTHEYSQLNYKDCIKFNAHTSIGVANSAAAGRLSHFLNLKGPSVVVDTACSSSLSALYLASTALRARQCSMAIVGGVHLGLCPESWIGLSKAGLLSAKGQCSSFDAEADGYVRSEGCAVVVVKRLNDALRDNDKIYAVIKSIVMNQDGGGHSFAAPNLKAQIALHEAALKEAYLKARDIDYIEANGIGTAVGDAVEFNAIQHIHRNQHPNKPLIIGALKSNLGHTVSAAGLASLLKALCALKHETIPPNLHYLLPNAAIGLQTAATLLPDEAIPFTREPNKKRYVQVCNFSVTGTNACVILEEAPASYPRPLPMKSDPCNCFVVSANSEPSLKRMLSDYVYFLQQTAADFHDICCTLLNCRDQFKYRCAFLVQDKEAVIKKITAKDYEIFKVNVTEELATITCDARQIHAAFLQGKTIHVDAPFNKIDLPLYPFDRKPYWHEPRRPNAHSHWLDELQSQAKEGQIEIIKSKLTASIQTLLKKEELDVFQDLQSLGLTSVQLSALDAIFHEMFLPRFNIPFSLNQSASYLSVDKLARQLQQLLAPPPVHRQPVVHVLNAEPIAIIGMSCRLPKAANIAQFLSLLEQGESGMDDIPLERWDNEKFYDPDPNALGRLYVRQMGLIDHVKHFDAEFFNISPREAKLMSPQLRIFMETSYHALEDANLSLDAVKDSKTGVFVGVGTNEYPRILAYQGVTLEELNIYFATGNVLNALAGRVAYAFDFHGPIQAIDTACSSSMTAIHNACLSLQAGDCDMALAGGVNIILSPDSNITLCKARMLSPESRCKTFSEDADGYGRSEGCGILVLKRLSTAIRDNDNILAVIKGTAANSDGKSGGFTVPNGTAQEEVIRSALAKSRLLPGDIDFIEAHGTGTPLADPIEVNALGKIFSESHSDEHPLYISSVKTNLGHSESASGVTSVIKTVLSLQTKQLFKHLNFKKLNPQINLKHMAIPLETQAWPKEQGLRCAGVSSFGFSGANAHVIVQEMPGKIKEGRSLPAESLLVISAKSRDSLELMLASYQKYLSQTEHEFADICYTAATCRSHFLFRVAIKASTAQEAAAQIEQQNYCIHHVHKEKQAASLPNNLEGLQRAYEEGIKIDWESVYRSLACRFAKVNLPLYEFVREEHWFGAKDKIKDGLLPKDWGFQTLWQEQALDRQKPRVVGNNWLFIGPETWVADFSGQGINIIREQDDCPLTALDGVLFAEALHEAPLPVDAAIDFQQQTVKKLLTLLKKLHAAQIKLQLIVLTVHGIPELAVTEFNASNSALVGFCKTLVLELPQFNTILIDVDKMQKDDVRHVMDEIRHNYDNQYEHLVAYRSGQRLVARLKSKKIIEIKRLLDRDSRYLISGGCGGLGLITAQALLSAGARHVILLSRDVEKKGLQETIKKIQYYYPGASIQTISLDITDKEKLAQLLAELNQDGLLKGIIHAAGAAIKASVLEHDEKDVDYLFSAKVKGGWYLHELTKHYDLDFFVVYSSISSVFGSNKESVYGAANSSLDALIATRHLLGLPGTAIQWGPWGEVGMAQKRSRDPSVRHALINNQQGHTFVKILINGEFKHTAIISPDYLKFMLDFVPKPEPAFHKQLSNDLTAIASSFVPQNLSGWLAQYVAIPAAGHLNACKDMISAICKDILELSEAEELDEEDGFFELGFDSLMITELAAELKKKLQPYLKVTVSIGFDYPSIHKLSVYIQTELDKHLPQMQTQIATADQQEDAIAIIGMSCSLPNAPDIAAFEALLEQGLSGIKDIPLTRWDNGKYYDADIEAPGKSYVSKMGLLENIKEFDADFFGISPREAKLMEPQQRLFLEGCYLALENANYPAESVRGSLTGVFAGVGPNEYYTQLEKSGFSTEELSAYSITGNVLNLIPGRVAYTFDLKGPSLSVDTACSSSLVAIHYACQSLKNREIDYALAGGVNVLLLPESNITLCKARALSPEGLCKTFDERADGYVRAEGYGVLFLKRLADALRDKDQILAVIKASAVNNDGKTAGLTVPNGKSQEAVMRKALQHAGLAQDEISFIEAHGTGTPLGDPIEVQAINEVYGKQRSPDKPLYLGTVKTNIGHLESAAGVAGVIKAVVSLRNNKIYKHLNFSKLNPNIQLHEARIPLQTIDWASASKCAAVNAFGFSGTNAHLILQAAPVGKPRKRAAVPAKQQVLLLSAKSEAALANLSKRYQLFLQESSHDFGDICFTAATCRDHYAYRLALMAENSQTASQLLAAGKFAASYMENNKLEIPDNPALAALLNAYLKGDAVDWSSYYHTQENDFTKVLLPNYVFQRTEIWLDKKEEIASIPQIHPLLGQMLSLPHDEYLFNQQLNLQHLNYIKQHCVFDKMIFPASAYIEASLAAARRIFKRNAFTLEKFFIERPLYPKENQDFQLQVKPKHDGGYQIHIFARQDGAWQNFSTLDIKNHLPVSQASVNMDDLKASFGTPVNVQEIYENFRQRSLFYGEEFQVLQQGYVHDNKVLAKVSLTQHSQNAGYYYHPVALDGAMQSILLLGMNAEVTTPYVPFAFTRMAVYQEAPRTVWVEVIRLNTVVANELHVNLNFYDNSGLLLGYIEELKLRAVTRNHFIAYESLLQNLYHIKWNQIEFNFNLKEKLPEFLVISKDRKKATYLLGDTNHQFLEELDEISLQGKNLIFFYEQSQFQDLFNCCKTLFKSPANSFTLITEHAYAIHARDEVNPYHTMASSFWKSFRNELELTKNFHIDLSENSALLPALQYVFTNHALDDQVAVRDAVYVPRLKKKQLSVTHSAPAKIFADNACYLLVGGTGGLGMAMINYLMQRGVKRIVVTSRSSCPVELQVLIERAREKNIFIKHAQADVANYQEMEKLIGNLNQAGSLKGVIHLAGIIHDGLIVNLGVQQLEQVLSAKRDGALILHQLTKHLALDLFVLFSSTASLLGARGQANYAAANGFLDGLVYMRQRQGLPGLVINWGPFAHVGMTANLVPALQKRGFIPLQQEQMDILDVLLSQPIVQISPCLLHWESYLKQTPKPAFFADVAQHIPAATPYFLNVLRTLPKKDRIKILSEALEEISADVLELEDMKSLTKKDLFALGLDSLMAIEIRNRIHDKLQCKGLSLSIEYFINEPNTDKIARYIAHELERFIQAPTHEVQQNTNSGLPVCDFQFLFWAFKKLKYNFNLGLQVQLQGKLNPDFLKLALETVIKRHEVFWLGFDAQVPVQALQKTGKFQLIFKDISLSHVPDACHKEFYHNLMQPVLFSKPPLINVFLYKINPSLHELQVIMPHIIVDDASCEIVFNEVKAVYAELVGGKEPHLPDMQKGYFDYVQENNRQYEANLAEKVHFWQRYNQNFKKLYFGEHAHLADATRQTKNLFHYPLPHEMMEKFINWHQHHNLNVSTGLIAACQIAFYKLSGQNNIPIILIHSGREGSQYKSVLGLFSEYKRINISVKDEDTFLDCIKCIENELIKAAPYQKCPHLIKDKGLADFHFSLMEYIVFKWQQVRWKHAFVKNNINATLTDYYFKYLSHLSVDKKFINLKYKLNRWFNWNIPLQKPRSLRTLISITPSFFTKEVESAQFGDLNYTFPNHFSCVDRPIGNETLWIYFSKSFKGEYLFSINAPLTTACKDQLAAEFNQVIAKFLKNESLSIEELLHE</sequence>
<organism evidence="12 13">
    <name type="scientific">Legionella septentrionalis</name>
    <dbReference type="NCBI Taxonomy" id="2498109"/>
    <lineage>
        <taxon>Bacteria</taxon>
        <taxon>Pseudomonadati</taxon>
        <taxon>Pseudomonadota</taxon>
        <taxon>Gammaproteobacteria</taxon>
        <taxon>Legionellales</taxon>
        <taxon>Legionellaceae</taxon>
        <taxon>Legionella</taxon>
    </lineage>
</organism>
<dbReference type="InterPro" id="IPR049551">
    <property type="entry name" value="PKS_DH_C"/>
</dbReference>
<dbReference type="InterPro" id="IPR020807">
    <property type="entry name" value="PKS_DH"/>
</dbReference>
<feature type="domain" description="PKS/mFAS DH" evidence="11">
    <location>
        <begin position="2431"/>
        <end position="2706"/>
    </location>
</feature>
<keyword evidence="13" id="KW-1185">Reference proteome</keyword>
<dbReference type="InterPro" id="IPR036736">
    <property type="entry name" value="ACP-like_sf"/>
</dbReference>
<evidence type="ECO:0000259" key="9">
    <source>
        <dbReference type="PROSITE" id="PS50075"/>
    </source>
</evidence>
<evidence type="ECO:0000256" key="2">
    <source>
        <dbReference type="ARBA" id="ARBA00005194"/>
    </source>
</evidence>
<feature type="region of interest" description="C-terminal hotdog fold" evidence="8">
    <location>
        <begin position="2564"/>
        <end position="2706"/>
    </location>
</feature>
<dbReference type="GO" id="GO:0004315">
    <property type="term" value="F:3-oxoacyl-[acyl-carrier-protein] synthase activity"/>
    <property type="evidence" value="ECO:0007669"/>
    <property type="project" value="InterPro"/>
</dbReference>
<dbReference type="CDD" id="cd00833">
    <property type="entry name" value="PKS"/>
    <property type="match status" value="3"/>
</dbReference>
<dbReference type="FunFam" id="3.40.47.10:FF:000019">
    <property type="entry name" value="Polyketide synthase type I"/>
    <property type="match status" value="2"/>
</dbReference>
<feature type="region of interest" description="N-terminal hotdog fold" evidence="8">
    <location>
        <begin position="2431"/>
        <end position="2550"/>
    </location>
</feature>
<dbReference type="InterPro" id="IPR013968">
    <property type="entry name" value="PKS_KR"/>
</dbReference>
<dbReference type="RefSeq" id="WP_127111011.1">
    <property type="nucleotide sequence ID" value="NZ_RZGR01000001.1"/>
</dbReference>
<dbReference type="InterPro" id="IPR014031">
    <property type="entry name" value="Ketoacyl_synth_C"/>
</dbReference>
<dbReference type="GO" id="GO:0004312">
    <property type="term" value="F:fatty acid synthase activity"/>
    <property type="evidence" value="ECO:0007669"/>
    <property type="project" value="TreeGrafter"/>
</dbReference>
<dbReference type="SUPFAM" id="SSF52777">
    <property type="entry name" value="CoA-dependent acyltransferases"/>
    <property type="match status" value="2"/>
</dbReference>
<feature type="domain" description="Ketosynthase family 3 (KS3)" evidence="10">
    <location>
        <begin position="697"/>
        <end position="1122"/>
    </location>
</feature>
<feature type="active site" description="Proton acceptor; for dehydratase activity" evidence="8">
    <location>
        <position position="2462"/>
    </location>
</feature>
<dbReference type="InterPro" id="IPR009081">
    <property type="entry name" value="PP-bd_ACP"/>
</dbReference>
<comment type="cofactor">
    <cofactor evidence="1">
        <name>pantetheine 4'-phosphate</name>
        <dbReference type="ChEBI" id="CHEBI:47942"/>
    </cofactor>
</comment>
<accession>A0A433JMP6</accession>
<dbReference type="CDD" id="cd05274">
    <property type="entry name" value="KR_FAS_SDR_x"/>
    <property type="match status" value="1"/>
</dbReference>
<dbReference type="Gene3D" id="3.30.559.30">
    <property type="entry name" value="Nonribosomal peptide synthetase, condensation domain"/>
    <property type="match status" value="1"/>
</dbReference>
<dbReference type="Gene3D" id="1.10.1200.10">
    <property type="entry name" value="ACP-like"/>
    <property type="match status" value="2"/>
</dbReference>
<dbReference type="Pfam" id="PF22621">
    <property type="entry name" value="CurL-like_PKS_C"/>
    <property type="match status" value="3"/>
</dbReference>
<evidence type="ECO:0000313" key="13">
    <source>
        <dbReference type="Proteomes" id="UP000288012"/>
    </source>
</evidence>
<gene>
    <name evidence="12" type="ORF">EKM59_00620</name>
</gene>
<keyword evidence="5" id="KW-0597">Phosphoprotein</keyword>
<dbReference type="Pfam" id="PF08659">
    <property type="entry name" value="KR"/>
    <property type="match status" value="2"/>
</dbReference>
<dbReference type="PROSITE" id="PS52004">
    <property type="entry name" value="KS3_2"/>
    <property type="match status" value="3"/>
</dbReference>
<dbReference type="Pfam" id="PF02801">
    <property type="entry name" value="Ketoacyl-synt_C"/>
    <property type="match status" value="3"/>
</dbReference>
<dbReference type="PANTHER" id="PTHR43775:SF37">
    <property type="entry name" value="SI:DKEY-61P9.11"/>
    <property type="match status" value="1"/>
</dbReference>
<comment type="similarity">
    <text evidence="3">Belongs to the short-chain dehydrogenases/reductases (SDR) family.</text>
</comment>
<dbReference type="InterPro" id="IPR006162">
    <property type="entry name" value="Ppantetheine_attach_site"/>
</dbReference>
<dbReference type="SUPFAM" id="SSF53901">
    <property type="entry name" value="Thiolase-like"/>
    <property type="match status" value="3"/>
</dbReference>
<comment type="pathway">
    <text evidence="2">Lipid metabolism; fatty acid biosynthesis.</text>
</comment>
<dbReference type="SUPFAM" id="SSF51735">
    <property type="entry name" value="NAD(P)-binding Rossmann-fold domains"/>
    <property type="match status" value="3"/>
</dbReference>
<evidence type="ECO:0000256" key="8">
    <source>
        <dbReference type="PROSITE-ProRule" id="PRU01363"/>
    </source>
</evidence>
<dbReference type="Pfam" id="PF14765">
    <property type="entry name" value="PS-DH"/>
    <property type="match status" value="1"/>
</dbReference>
<dbReference type="PROSITE" id="PS00012">
    <property type="entry name" value="PHOSPHOPANTETHEINE"/>
    <property type="match status" value="2"/>
</dbReference>
<dbReference type="Gene3D" id="3.40.50.720">
    <property type="entry name" value="NAD(P)-binding Rossmann-like Domain"/>
    <property type="match status" value="2"/>
</dbReference>
<dbReference type="InterPro" id="IPR001242">
    <property type="entry name" value="Condensation_dom"/>
</dbReference>
<feature type="active site" description="Proton donor; for dehydratase activity" evidence="8">
    <location>
        <position position="2623"/>
    </location>
</feature>
<dbReference type="Gene3D" id="3.30.70.3290">
    <property type="match status" value="2"/>
</dbReference>
<dbReference type="PROSITE" id="PS50075">
    <property type="entry name" value="CARRIER"/>
    <property type="match status" value="2"/>
</dbReference>
<keyword evidence="6" id="KW-0808">Transferase</keyword>
<dbReference type="Pfam" id="PF21089">
    <property type="entry name" value="PKS_DH_N"/>
    <property type="match status" value="1"/>
</dbReference>
<evidence type="ECO:0000259" key="10">
    <source>
        <dbReference type="PROSITE" id="PS52004"/>
    </source>
</evidence>
<evidence type="ECO:0000259" key="11">
    <source>
        <dbReference type="PROSITE" id="PS52019"/>
    </source>
</evidence>
<evidence type="ECO:0000256" key="5">
    <source>
        <dbReference type="ARBA" id="ARBA00022553"/>
    </source>
</evidence>
<evidence type="ECO:0000313" key="12">
    <source>
        <dbReference type="EMBL" id="RUQ91597.1"/>
    </source>
</evidence>
<dbReference type="InterPro" id="IPR050091">
    <property type="entry name" value="PKS_NRPS_Biosynth_Enz"/>
</dbReference>
<comment type="caution">
    <text evidence="12">The sequence shown here is derived from an EMBL/GenBank/DDBJ whole genome shotgun (WGS) entry which is preliminary data.</text>
</comment>
<feature type="domain" description="Ketosynthase family 3 (KS3)" evidence="10">
    <location>
        <begin position="14"/>
        <end position="442"/>
    </location>
</feature>
<dbReference type="Gene3D" id="3.10.129.110">
    <property type="entry name" value="Polyketide synthase dehydratase"/>
    <property type="match status" value="1"/>
</dbReference>
<dbReference type="InterPro" id="IPR036291">
    <property type="entry name" value="NAD(P)-bd_dom_sf"/>
</dbReference>
<dbReference type="InterPro" id="IPR016039">
    <property type="entry name" value="Thiolase-like"/>
</dbReference>
<protein>
    <submittedName>
        <fullName evidence="12">SDR family NAD(P)-dependent oxidoreductase</fullName>
    </submittedName>
</protein>
<evidence type="ECO:0000256" key="6">
    <source>
        <dbReference type="ARBA" id="ARBA00022679"/>
    </source>
</evidence>
<dbReference type="Gene3D" id="3.30.559.10">
    <property type="entry name" value="Chloramphenicol acetyltransferase-like domain"/>
    <property type="match status" value="1"/>
</dbReference>
<comment type="function">
    <text evidence="7">Involved in production of the polyketide antibiotic thailandamide.</text>
</comment>
<dbReference type="SMART" id="SM00825">
    <property type="entry name" value="PKS_KS"/>
    <property type="match status" value="3"/>
</dbReference>
<dbReference type="InterPro" id="IPR042104">
    <property type="entry name" value="PKS_dehydratase_sf"/>
</dbReference>